<organism evidence="1 2">
    <name type="scientific">Hibiscus syriacus</name>
    <name type="common">Rose of Sharon</name>
    <dbReference type="NCBI Taxonomy" id="106335"/>
    <lineage>
        <taxon>Eukaryota</taxon>
        <taxon>Viridiplantae</taxon>
        <taxon>Streptophyta</taxon>
        <taxon>Embryophyta</taxon>
        <taxon>Tracheophyta</taxon>
        <taxon>Spermatophyta</taxon>
        <taxon>Magnoliopsida</taxon>
        <taxon>eudicotyledons</taxon>
        <taxon>Gunneridae</taxon>
        <taxon>Pentapetalae</taxon>
        <taxon>rosids</taxon>
        <taxon>malvids</taxon>
        <taxon>Malvales</taxon>
        <taxon>Malvaceae</taxon>
        <taxon>Malvoideae</taxon>
        <taxon>Hibiscus</taxon>
    </lineage>
</organism>
<name>A0A6A2ZBL8_HIBSY</name>
<accession>A0A6A2ZBL8</accession>
<protein>
    <recommendedName>
        <fullName evidence="3">Retrotransposon gag domain-containing protein</fullName>
    </recommendedName>
</protein>
<gene>
    <name evidence="1" type="ORF">F3Y22_tig00110945pilonHSYRG00029</name>
</gene>
<reference evidence="1" key="1">
    <citation type="submission" date="2019-09" db="EMBL/GenBank/DDBJ databases">
        <title>Draft genome information of white flower Hibiscus syriacus.</title>
        <authorList>
            <person name="Kim Y.-M."/>
        </authorList>
    </citation>
    <scope>NUCLEOTIDE SEQUENCE [LARGE SCALE GENOMIC DNA]</scope>
    <source>
        <strain evidence="1">YM2019G1</strain>
    </source>
</reference>
<dbReference type="Proteomes" id="UP000436088">
    <property type="component" value="Unassembled WGS sequence"/>
</dbReference>
<evidence type="ECO:0008006" key="3">
    <source>
        <dbReference type="Google" id="ProtNLM"/>
    </source>
</evidence>
<evidence type="ECO:0000313" key="2">
    <source>
        <dbReference type="Proteomes" id="UP000436088"/>
    </source>
</evidence>
<sequence>MKIMDDYSDHMQELHNHNDFLTIKIQQQCLQLRESTLKIEKRDKVMKEAMTQANNVAHKWVDLAGFARELKQIDNSTPKHEWKLNWLLNEIEGYLNDDNLLIQFFHDSLAGPVVVWYNRLNKEQIKTWVNLADAFLGICPNMEMMAAQVQPPLLEEEISCQFLKPKPIKLPPNPSAHNYDQDSVCDFHLGALGHATVNCRMLFKEIEMLVENGTLTQELVEQ</sequence>
<keyword evidence="2" id="KW-1185">Reference proteome</keyword>
<dbReference type="EMBL" id="VEPZ02001175">
    <property type="protein sequence ID" value="KAE8688976.1"/>
    <property type="molecule type" value="Genomic_DNA"/>
</dbReference>
<evidence type="ECO:0000313" key="1">
    <source>
        <dbReference type="EMBL" id="KAE8688976.1"/>
    </source>
</evidence>
<proteinExistence type="predicted"/>
<comment type="caution">
    <text evidence="1">The sequence shown here is derived from an EMBL/GenBank/DDBJ whole genome shotgun (WGS) entry which is preliminary data.</text>
</comment>
<dbReference type="AlphaFoldDB" id="A0A6A2ZBL8"/>